<feature type="transmembrane region" description="Helical" evidence="1">
    <location>
        <begin position="323"/>
        <end position="346"/>
    </location>
</feature>
<dbReference type="EMBL" id="KV875096">
    <property type="protein sequence ID" value="OIW31242.1"/>
    <property type="molecule type" value="Genomic_DNA"/>
</dbReference>
<feature type="transmembrane region" description="Helical" evidence="1">
    <location>
        <begin position="50"/>
        <end position="71"/>
    </location>
</feature>
<feature type="transmembrane region" description="Helical" evidence="1">
    <location>
        <begin position="289"/>
        <end position="311"/>
    </location>
</feature>
<dbReference type="PANTHER" id="PTHR35043">
    <property type="entry name" value="TRANSCRIPTION FACTOR DOMAIN-CONTAINING PROTEIN"/>
    <property type="match status" value="1"/>
</dbReference>
<keyword evidence="1" id="KW-1133">Transmembrane helix</keyword>
<feature type="transmembrane region" description="Helical" evidence="1">
    <location>
        <begin position="12"/>
        <end position="30"/>
    </location>
</feature>
<feature type="non-terminal residue" evidence="2">
    <location>
        <position position="1"/>
    </location>
</feature>
<keyword evidence="3" id="KW-1185">Reference proteome</keyword>
<sequence length="368" mass="42542">GWTPSPNHRGTADILWSCFLTLFTCSWTVLHLNIPSKLDGTPIKFFRKAYWMSITIIAPEFITMVAYEQWYRASKSVPQMRRLGLQDWDITHGFYADMGGFAVQFDDDSYYTLDFNQLHWFIEKGHLTIQDITISKENIQDRSKADVFTKSVACLQASWLVLQCIARTAQHLPTSQLELATCAYVPCALLTYWFWRGKPFDTDHQTMVGRDLKKELLSDLLAVCPGGNSHTLSQAHSADTRHRARRLPSLDPFYDTPFGSVILYAISLFFCALYMLAWDYDFPTTAEAYHWRIFATAGAGSSGLLLAIFVWRWRYGPGWKYMFIIMGCSVILYLAARFYLCFAMFYSLRSMPSRVYETVDWVVYLPHF</sequence>
<reference evidence="2 3" key="1">
    <citation type="submission" date="2016-10" db="EMBL/GenBank/DDBJ databases">
        <title>Draft genome sequence of Coniochaeta ligniaria NRRL30616, a lignocellulolytic fungus for bioabatement of inhibitors in plant biomass hydrolysates.</title>
        <authorList>
            <consortium name="DOE Joint Genome Institute"/>
            <person name="Jimenez D.J."/>
            <person name="Hector R.E."/>
            <person name="Riley R."/>
            <person name="Sun H."/>
            <person name="Grigoriev I.V."/>
            <person name="Van Elsas J.D."/>
            <person name="Nichols N.N."/>
        </authorList>
    </citation>
    <scope>NUCLEOTIDE SEQUENCE [LARGE SCALE GENOMIC DNA]</scope>
    <source>
        <strain evidence="2 3">NRRL 30616</strain>
    </source>
</reference>
<keyword evidence="1" id="KW-0812">Transmembrane</keyword>
<feature type="non-terminal residue" evidence="2">
    <location>
        <position position="368"/>
    </location>
</feature>
<name>A0A1J7JU26_9PEZI</name>
<gene>
    <name evidence="2" type="ORF">CONLIGDRAFT_544286</name>
</gene>
<accession>A0A1J7JU26</accession>
<keyword evidence="1" id="KW-0472">Membrane</keyword>
<evidence type="ECO:0000313" key="2">
    <source>
        <dbReference type="EMBL" id="OIW31242.1"/>
    </source>
</evidence>
<proteinExistence type="predicted"/>
<dbReference type="PANTHER" id="PTHR35043:SF8">
    <property type="entry name" value="DUF4220 DOMAIN-CONTAINING PROTEIN"/>
    <property type="match status" value="1"/>
</dbReference>
<dbReference type="AlphaFoldDB" id="A0A1J7JU26"/>
<organism evidence="2 3">
    <name type="scientific">Coniochaeta ligniaria NRRL 30616</name>
    <dbReference type="NCBI Taxonomy" id="1408157"/>
    <lineage>
        <taxon>Eukaryota</taxon>
        <taxon>Fungi</taxon>
        <taxon>Dikarya</taxon>
        <taxon>Ascomycota</taxon>
        <taxon>Pezizomycotina</taxon>
        <taxon>Sordariomycetes</taxon>
        <taxon>Sordariomycetidae</taxon>
        <taxon>Coniochaetales</taxon>
        <taxon>Coniochaetaceae</taxon>
        <taxon>Coniochaeta</taxon>
    </lineage>
</organism>
<dbReference type="Proteomes" id="UP000182658">
    <property type="component" value="Unassembled WGS sequence"/>
</dbReference>
<dbReference type="OrthoDB" id="3061561at2759"/>
<evidence type="ECO:0000256" key="1">
    <source>
        <dbReference type="SAM" id="Phobius"/>
    </source>
</evidence>
<dbReference type="InParanoid" id="A0A1J7JU26"/>
<dbReference type="STRING" id="1408157.A0A1J7JU26"/>
<feature type="transmembrane region" description="Helical" evidence="1">
    <location>
        <begin position="253"/>
        <end position="277"/>
    </location>
</feature>
<evidence type="ECO:0000313" key="3">
    <source>
        <dbReference type="Proteomes" id="UP000182658"/>
    </source>
</evidence>
<protein>
    <submittedName>
        <fullName evidence="2">Uncharacterized protein</fullName>
    </submittedName>
</protein>